<evidence type="ECO:0000256" key="2">
    <source>
        <dbReference type="ARBA" id="ARBA00022723"/>
    </source>
</evidence>
<gene>
    <name evidence="6" type="ORF">GCM10022402_15050</name>
</gene>
<dbReference type="PANTHER" id="PTHR11228:SF7">
    <property type="entry name" value="PQQA PEPTIDE CYCLASE"/>
    <property type="match status" value="1"/>
</dbReference>
<dbReference type="SFLD" id="SFLDF00365">
    <property type="entry name" value="thuricin_CD_(TrnCD-like)"/>
    <property type="match status" value="1"/>
</dbReference>
<dbReference type="PROSITE" id="PS51918">
    <property type="entry name" value="RADICAL_SAM"/>
    <property type="match status" value="1"/>
</dbReference>
<name>A0ABP7FBP6_9ACTN</name>
<feature type="domain" description="Radical SAM core" evidence="5">
    <location>
        <begin position="14"/>
        <end position="223"/>
    </location>
</feature>
<dbReference type="PANTHER" id="PTHR11228">
    <property type="entry name" value="RADICAL SAM DOMAIN PROTEIN"/>
    <property type="match status" value="1"/>
</dbReference>
<dbReference type="Gene3D" id="3.20.20.70">
    <property type="entry name" value="Aldolase class I"/>
    <property type="match status" value="1"/>
</dbReference>
<reference evidence="7" key="1">
    <citation type="journal article" date="2019" name="Int. J. Syst. Evol. Microbiol.">
        <title>The Global Catalogue of Microorganisms (GCM) 10K type strain sequencing project: providing services to taxonomists for standard genome sequencing and annotation.</title>
        <authorList>
            <consortium name="The Broad Institute Genomics Platform"/>
            <consortium name="The Broad Institute Genome Sequencing Center for Infectious Disease"/>
            <person name="Wu L."/>
            <person name="Ma J."/>
        </authorList>
    </citation>
    <scope>NUCLEOTIDE SEQUENCE [LARGE SCALE GENOMIC DNA]</scope>
    <source>
        <strain evidence="7">JCM 17137</strain>
    </source>
</reference>
<dbReference type="SFLD" id="SFLDG01386">
    <property type="entry name" value="main_SPASM_domain-containing"/>
    <property type="match status" value="1"/>
</dbReference>
<evidence type="ECO:0000313" key="7">
    <source>
        <dbReference type="Proteomes" id="UP001500908"/>
    </source>
</evidence>
<dbReference type="SFLD" id="SFLDG01067">
    <property type="entry name" value="SPASM/twitch_domain_containing"/>
    <property type="match status" value="1"/>
</dbReference>
<dbReference type="InterPro" id="IPR050377">
    <property type="entry name" value="Radical_SAM_PqqE_MftC-like"/>
</dbReference>
<dbReference type="Pfam" id="PF13186">
    <property type="entry name" value="SPASM"/>
    <property type="match status" value="1"/>
</dbReference>
<dbReference type="SFLD" id="SFLDG01216">
    <property type="entry name" value="thioether_bond_formation_requi"/>
    <property type="match status" value="1"/>
</dbReference>
<dbReference type="InterPro" id="IPR013785">
    <property type="entry name" value="Aldolase_TIM"/>
</dbReference>
<dbReference type="Pfam" id="PF04055">
    <property type="entry name" value="Radical_SAM"/>
    <property type="match status" value="1"/>
</dbReference>
<dbReference type="RefSeq" id="WP_344968798.1">
    <property type="nucleotide sequence ID" value="NZ_BAABDD010000005.1"/>
</dbReference>
<dbReference type="InterPro" id="IPR023885">
    <property type="entry name" value="4Fe4S-binding_SPASM_dom"/>
</dbReference>
<proteinExistence type="predicted"/>
<evidence type="ECO:0000256" key="3">
    <source>
        <dbReference type="ARBA" id="ARBA00023004"/>
    </source>
</evidence>
<evidence type="ECO:0000313" key="6">
    <source>
        <dbReference type="EMBL" id="GAA3735853.1"/>
    </source>
</evidence>
<dbReference type="CDD" id="cd01335">
    <property type="entry name" value="Radical_SAM"/>
    <property type="match status" value="1"/>
</dbReference>
<organism evidence="6 7">
    <name type="scientific">Salinactinospora qingdaonensis</name>
    <dbReference type="NCBI Taxonomy" id="702744"/>
    <lineage>
        <taxon>Bacteria</taxon>
        <taxon>Bacillati</taxon>
        <taxon>Actinomycetota</taxon>
        <taxon>Actinomycetes</taxon>
        <taxon>Streptosporangiales</taxon>
        <taxon>Nocardiopsidaceae</taxon>
        <taxon>Salinactinospora</taxon>
    </lineage>
</organism>
<dbReference type="CDD" id="cd21109">
    <property type="entry name" value="SPASM"/>
    <property type="match status" value="1"/>
</dbReference>
<sequence length="328" mass="36126">MHKKQQSQTNASSVAPLRFLWLEITGRCQLECSHCYASSGPSGTHGTMTRVDWQRVIAEASEAEVGMLQFIGGEPTLHPDLPDLVDYALTVGIEVEVFSNLVHVPTRLWEVFSRPGVQLATSYYSDDSGEHAAITKRVTRDRTKENIAEALRRSIPLRVGIIDLREGQRVEQARAELESLGVTSIGVDRLRQVGRGVRDQQPSLDQLCGHCASGNLAIATDGTVWPCVFTRWLPIGNIRDMSLTEIIDSPYASRVTGELRDFFGVHQAPCTPGMCTPKCGPKCSPDCAPSKCGPNPNCVPRYSCGPCHPKDRTCKPEQNCKPNQCRPR</sequence>
<dbReference type="SFLD" id="SFLDS00029">
    <property type="entry name" value="Radical_SAM"/>
    <property type="match status" value="1"/>
</dbReference>
<accession>A0ABP7FBP6</accession>
<evidence type="ECO:0000256" key="4">
    <source>
        <dbReference type="ARBA" id="ARBA00023014"/>
    </source>
</evidence>
<dbReference type="Proteomes" id="UP001500908">
    <property type="component" value="Unassembled WGS sequence"/>
</dbReference>
<keyword evidence="2" id="KW-0479">Metal-binding</keyword>
<dbReference type="EMBL" id="BAABDD010000005">
    <property type="protein sequence ID" value="GAA3735853.1"/>
    <property type="molecule type" value="Genomic_DNA"/>
</dbReference>
<keyword evidence="7" id="KW-1185">Reference proteome</keyword>
<protein>
    <recommendedName>
        <fullName evidence="5">Radical SAM core domain-containing protein</fullName>
    </recommendedName>
</protein>
<dbReference type="SUPFAM" id="SSF102114">
    <property type="entry name" value="Radical SAM enzymes"/>
    <property type="match status" value="1"/>
</dbReference>
<dbReference type="InterPro" id="IPR058240">
    <property type="entry name" value="rSAM_sf"/>
</dbReference>
<evidence type="ECO:0000259" key="5">
    <source>
        <dbReference type="PROSITE" id="PS51918"/>
    </source>
</evidence>
<keyword evidence="3" id="KW-0408">Iron</keyword>
<comment type="caution">
    <text evidence="6">The sequence shown here is derived from an EMBL/GenBank/DDBJ whole genome shotgun (WGS) entry which is preliminary data.</text>
</comment>
<dbReference type="InterPro" id="IPR007197">
    <property type="entry name" value="rSAM"/>
</dbReference>
<keyword evidence="1" id="KW-0949">S-adenosyl-L-methionine</keyword>
<evidence type="ECO:0000256" key="1">
    <source>
        <dbReference type="ARBA" id="ARBA00022691"/>
    </source>
</evidence>
<keyword evidence="4" id="KW-0411">Iron-sulfur</keyword>